<dbReference type="PANTHER" id="PTHR21716:SF64">
    <property type="entry name" value="AI-2 TRANSPORT PROTEIN TQSA"/>
    <property type="match status" value="1"/>
</dbReference>
<organism evidence="8 10">
    <name type="scientific">Moraxella ovis</name>
    <dbReference type="NCBI Taxonomy" id="29433"/>
    <lineage>
        <taxon>Bacteria</taxon>
        <taxon>Pseudomonadati</taxon>
        <taxon>Pseudomonadota</taxon>
        <taxon>Gammaproteobacteria</taxon>
        <taxon>Moraxellales</taxon>
        <taxon>Moraxellaceae</taxon>
        <taxon>Moraxella</taxon>
    </lineage>
</organism>
<comment type="similarity">
    <text evidence="2">Belongs to the autoinducer-2 exporter (AI-2E) (TC 2.A.86) family.</text>
</comment>
<dbReference type="STRING" id="29433.MOVS_06785"/>
<comment type="subcellular location">
    <subcellularLocation>
        <location evidence="1">Membrane</location>
        <topology evidence="1">Multi-pass membrane protein</topology>
    </subcellularLocation>
</comment>
<feature type="transmembrane region" description="Helical" evidence="6">
    <location>
        <begin position="9"/>
        <end position="27"/>
    </location>
</feature>
<keyword evidence="3 6" id="KW-0812">Transmembrane</keyword>
<dbReference type="KEGG" id="moi:MOVS_06785"/>
<evidence type="ECO:0000256" key="6">
    <source>
        <dbReference type="SAM" id="Phobius"/>
    </source>
</evidence>
<dbReference type="EMBL" id="UGPW01000001">
    <property type="protein sequence ID" value="STY87418.1"/>
    <property type="molecule type" value="Genomic_DNA"/>
</dbReference>
<evidence type="ECO:0000256" key="5">
    <source>
        <dbReference type="ARBA" id="ARBA00023136"/>
    </source>
</evidence>
<evidence type="ECO:0000313" key="7">
    <source>
        <dbReference type="EMBL" id="ANB91731.1"/>
    </source>
</evidence>
<feature type="transmembrane region" description="Helical" evidence="6">
    <location>
        <begin position="278"/>
        <end position="298"/>
    </location>
</feature>
<feature type="transmembrane region" description="Helical" evidence="6">
    <location>
        <begin position="217"/>
        <end position="234"/>
    </location>
</feature>
<accession>A0A378PLT1</accession>
<evidence type="ECO:0000313" key="9">
    <source>
        <dbReference type="Proteomes" id="UP000076765"/>
    </source>
</evidence>
<sequence length="365" mass="41205">MNQYHIDPFFRRLFITVGLCLFLYLLYLMRIVIMPFAAAFILAYFLNPLVAIFDRFLPRGLAIVAVYLIITLLISALLVWLLPMLWVQLQLAWESLPELLKWYNDVARPWLGQFTKNNLLKLDLDIISNELTTYIQTNYQVSDAQTFIKRVLTSGMTAANSIGLIVMIPILTFYFLLNWRGRLRTWQNALPRDQVNTISLIAKDCDAALMNFIKGQFMVMILLGVIYAVQLQLIGLKLGLIIGISAGIASFVPYLGFAVGIIAALVAGFFQFGFDWKYMLLIIGAFGVGQVMEGYVLQPLLLGDKIGLSALWVIFAVLAGAALLGFMGMLIALPVSAVINVLFRHAYAAYLRSDWYLGYKQLKLW</sequence>
<feature type="transmembrane region" description="Helical" evidence="6">
    <location>
        <begin position="240"/>
        <end position="266"/>
    </location>
</feature>
<dbReference type="EMBL" id="CP011158">
    <property type="protein sequence ID" value="ANB91731.1"/>
    <property type="molecule type" value="Genomic_DNA"/>
</dbReference>
<reference evidence="7 9" key="1">
    <citation type="submission" date="2015-04" db="EMBL/GenBank/DDBJ databases">
        <authorList>
            <person name="Calcutt M.J."/>
            <person name="Foecking M.F."/>
        </authorList>
    </citation>
    <scope>NUCLEOTIDE SEQUENCE [LARGE SCALE GENOMIC DNA]</scope>
    <source>
        <strain evidence="7 9">199/55</strain>
    </source>
</reference>
<evidence type="ECO:0000313" key="8">
    <source>
        <dbReference type="EMBL" id="STY87418.1"/>
    </source>
</evidence>
<keyword evidence="9" id="KW-1185">Reference proteome</keyword>
<evidence type="ECO:0000256" key="2">
    <source>
        <dbReference type="ARBA" id="ARBA00009773"/>
    </source>
</evidence>
<gene>
    <name evidence="8" type="primary">yhhT_2</name>
    <name evidence="7" type="ORF">MOVS_06785</name>
    <name evidence="8" type="ORF">NCTC11227_01426</name>
</gene>
<dbReference type="PANTHER" id="PTHR21716">
    <property type="entry name" value="TRANSMEMBRANE PROTEIN"/>
    <property type="match status" value="1"/>
</dbReference>
<feature type="transmembrane region" description="Helical" evidence="6">
    <location>
        <begin position="60"/>
        <end position="82"/>
    </location>
</feature>
<dbReference type="GO" id="GO:0055085">
    <property type="term" value="P:transmembrane transport"/>
    <property type="evidence" value="ECO:0007669"/>
    <property type="project" value="TreeGrafter"/>
</dbReference>
<dbReference type="AlphaFoldDB" id="A0A378PLT1"/>
<keyword evidence="4 6" id="KW-1133">Transmembrane helix</keyword>
<evidence type="ECO:0000256" key="4">
    <source>
        <dbReference type="ARBA" id="ARBA00022989"/>
    </source>
</evidence>
<dbReference type="GO" id="GO:0016020">
    <property type="term" value="C:membrane"/>
    <property type="evidence" value="ECO:0007669"/>
    <property type="project" value="UniProtKB-SubCell"/>
</dbReference>
<dbReference type="Proteomes" id="UP000255102">
    <property type="component" value="Unassembled WGS sequence"/>
</dbReference>
<evidence type="ECO:0000256" key="3">
    <source>
        <dbReference type="ARBA" id="ARBA00022692"/>
    </source>
</evidence>
<feature type="transmembrane region" description="Helical" evidence="6">
    <location>
        <begin position="158"/>
        <end position="177"/>
    </location>
</feature>
<dbReference type="InterPro" id="IPR002549">
    <property type="entry name" value="AI-2E-like"/>
</dbReference>
<feature type="transmembrane region" description="Helical" evidence="6">
    <location>
        <begin position="310"/>
        <end position="343"/>
    </location>
</feature>
<evidence type="ECO:0000256" key="1">
    <source>
        <dbReference type="ARBA" id="ARBA00004141"/>
    </source>
</evidence>
<protein>
    <submittedName>
        <fullName evidence="7">Permease</fullName>
    </submittedName>
    <submittedName>
        <fullName evidence="8">Pheromone autoinducer 2 transporter</fullName>
    </submittedName>
</protein>
<evidence type="ECO:0000313" key="10">
    <source>
        <dbReference type="Proteomes" id="UP000255102"/>
    </source>
</evidence>
<dbReference type="RefSeq" id="WP_063514312.1">
    <property type="nucleotide sequence ID" value="NZ_CP011158.1"/>
</dbReference>
<keyword evidence="5 6" id="KW-0472">Membrane</keyword>
<name>A0A378PLT1_9GAMM</name>
<feature type="transmembrane region" description="Helical" evidence="6">
    <location>
        <begin position="33"/>
        <end position="53"/>
    </location>
</feature>
<reference evidence="8 10" key="2">
    <citation type="submission" date="2018-06" db="EMBL/GenBank/DDBJ databases">
        <authorList>
            <consortium name="Pathogen Informatics"/>
            <person name="Doyle S."/>
        </authorList>
    </citation>
    <scope>NUCLEOTIDE SEQUENCE [LARGE SCALE GENOMIC DNA]</scope>
    <source>
        <strain evidence="8 10">NCTC11227</strain>
    </source>
</reference>
<dbReference type="Pfam" id="PF01594">
    <property type="entry name" value="AI-2E_transport"/>
    <property type="match status" value="1"/>
</dbReference>
<proteinExistence type="inferred from homology"/>
<dbReference type="Proteomes" id="UP000076765">
    <property type="component" value="Chromosome"/>
</dbReference>